<dbReference type="EMBL" id="LN610573">
    <property type="protein sequence ID" value="CEF89190.1"/>
    <property type="molecule type" value="Genomic_DNA"/>
</dbReference>
<keyword evidence="1" id="KW-1133">Transmembrane helix</keyword>
<keyword evidence="3" id="KW-1185">Reference proteome</keyword>
<dbReference type="GeneID" id="23679396"/>
<feature type="transmembrane region" description="Helical" evidence="1">
    <location>
        <begin position="47"/>
        <end position="66"/>
    </location>
</feature>
<reference evidence="3" key="1">
    <citation type="journal article" date="2015" name="PLoS ONE">
        <title>Investigation of a Large Collection of Pseudomonas aeruginosa Bacteriophages Collected from a Single Environmental Source in Abidjan, Cote d'Ivoire.</title>
        <authorList>
            <person name="Essoh C."/>
            <person name="Latino L."/>
            <person name="Midoux C."/>
            <person name="Blouin Y."/>
            <person name="Loukou G."/>
            <person name="Nguetta S.P."/>
            <person name="Lathro S."/>
            <person name="Cablanmian A."/>
            <person name="Kouassi A.K."/>
            <person name="Vergnaud G."/>
            <person name="Pourcel C."/>
        </authorList>
    </citation>
    <scope>NUCLEOTIDE SEQUENCE [LARGE SCALE GENOMIC DNA]</scope>
</reference>
<evidence type="ECO:0000256" key="1">
    <source>
        <dbReference type="SAM" id="Phobius"/>
    </source>
</evidence>
<evidence type="ECO:0000313" key="2">
    <source>
        <dbReference type="EMBL" id="CEF89190.1"/>
    </source>
</evidence>
<organism evidence="2 3">
    <name type="scientific">Pseudomonas phage vB_PaeM_PAO1_Ab03</name>
    <dbReference type="NCBI Taxonomy" id="1548901"/>
    <lineage>
        <taxon>Viruses</taxon>
        <taxon>Duplodnaviria</taxon>
        <taxon>Heunggongvirae</taxon>
        <taxon>Uroviricota</taxon>
        <taxon>Caudoviricetes</taxon>
        <taxon>Vandenendeviridae</taxon>
        <taxon>Nankokuvirus</taxon>
        <taxon>Nankokuvirus Ab03</taxon>
    </lineage>
</organism>
<gene>
    <name evidence="2" type="primary">ORF85</name>
</gene>
<sequence length="88" mass="9609">MLKLVAEKAKLHRSSTVVLSIFLFILSMLIIFEPLIPGLAGVLGPDLYPKVVAGVSMLIAAGRYIVQTSLRGMVVQVSDEIPKEEEEK</sequence>
<dbReference type="KEGG" id="vg:23679396"/>
<dbReference type="Proteomes" id="UP000030230">
    <property type="component" value="Segment"/>
</dbReference>
<feature type="transmembrane region" description="Helical" evidence="1">
    <location>
        <begin position="16"/>
        <end position="35"/>
    </location>
</feature>
<evidence type="ECO:0000313" key="3">
    <source>
        <dbReference type="Proteomes" id="UP000030230"/>
    </source>
</evidence>
<proteinExistence type="predicted"/>
<accession>A0A0A1IVD3</accession>
<keyword evidence="1" id="KW-0812">Transmembrane</keyword>
<protein>
    <submittedName>
        <fullName evidence="2">Uncharacterized protein</fullName>
    </submittedName>
</protein>
<dbReference type="OrthoDB" id="22647at10239"/>
<name>A0A0A1IVD3_9CAUD</name>
<dbReference type="RefSeq" id="YP_009124481.1">
    <property type="nucleotide sequence ID" value="NC_026587.1"/>
</dbReference>
<keyword evidence="1" id="KW-0472">Membrane</keyword>